<dbReference type="AlphaFoldDB" id="A0AAD6G9K9"/>
<keyword evidence="5" id="KW-1185">Reference proteome</keyword>
<protein>
    <submittedName>
        <fullName evidence="4">Uncharacterized protein</fullName>
    </submittedName>
</protein>
<dbReference type="PANTHER" id="PTHR24198">
    <property type="entry name" value="ANKYRIN REPEAT AND PROTEIN KINASE DOMAIN-CONTAINING PROTEIN"/>
    <property type="match status" value="1"/>
</dbReference>
<comment type="caution">
    <text evidence="4">The sequence shown here is derived from an EMBL/GenBank/DDBJ whole genome shotgun (WGS) entry which is preliminary data.</text>
</comment>
<keyword evidence="1" id="KW-0677">Repeat</keyword>
<evidence type="ECO:0000256" key="3">
    <source>
        <dbReference type="PROSITE-ProRule" id="PRU00023"/>
    </source>
</evidence>
<dbReference type="Proteomes" id="UP001220324">
    <property type="component" value="Unassembled WGS sequence"/>
</dbReference>
<evidence type="ECO:0000313" key="5">
    <source>
        <dbReference type="Proteomes" id="UP001220324"/>
    </source>
</evidence>
<evidence type="ECO:0000256" key="2">
    <source>
        <dbReference type="ARBA" id="ARBA00023043"/>
    </source>
</evidence>
<dbReference type="InterPro" id="IPR002110">
    <property type="entry name" value="Ankyrin_rpt"/>
</dbReference>
<dbReference type="Pfam" id="PF12796">
    <property type="entry name" value="Ank_2"/>
    <property type="match status" value="1"/>
</dbReference>
<dbReference type="Gene3D" id="1.25.40.20">
    <property type="entry name" value="Ankyrin repeat-containing domain"/>
    <property type="match status" value="1"/>
</dbReference>
<evidence type="ECO:0000313" key="4">
    <source>
        <dbReference type="EMBL" id="KAJ5522985.1"/>
    </source>
</evidence>
<dbReference type="InterPro" id="IPR036770">
    <property type="entry name" value="Ankyrin_rpt-contain_sf"/>
</dbReference>
<name>A0AAD6G9K9_9EURO</name>
<dbReference type="PANTHER" id="PTHR24198:SF165">
    <property type="entry name" value="ANKYRIN REPEAT-CONTAINING PROTEIN-RELATED"/>
    <property type="match status" value="1"/>
</dbReference>
<proteinExistence type="predicted"/>
<dbReference type="PROSITE" id="PS50297">
    <property type="entry name" value="ANK_REP_REGION"/>
    <property type="match status" value="1"/>
</dbReference>
<sequence length="327" mass="37116">MAGIDSHVLCILAWDFCLQKLNFVKFSNQQQLFLLSTLYYLHKLHDDSSQTLKSLLRIRKQPLEGSVKWLLLLEAIRQNDEELSHLCLLDCDSQHDFAAGLIFAVKQGKSKMIEYFLAKEAEVNLDWVRGEPRSSLQIACDNGDIPLIDLLLKYDPWRRTILHVAARFGSYHIVESLQTSQEIARLQEARDKSGSLPIHYAVYQADVQMVQLLASLGCPNDIRDMDGYNLLHIAVTRDMQTAQREEAYKDLVKWLIAENYDQSALNNDGETPLQCAIEQGAPQWALDILQTDGVEPVHTGVYAAVVEGESANPIVITDDEEDMHFPY</sequence>
<reference evidence="4 5" key="1">
    <citation type="journal article" date="2023" name="IMA Fungus">
        <title>Comparative genomic study of the Penicillium genus elucidates a diverse pangenome and 15 lateral gene transfer events.</title>
        <authorList>
            <person name="Petersen C."/>
            <person name="Sorensen T."/>
            <person name="Nielsen M.R."/>
            <person name="Sondergaard T.E."/>
            <person name="Sorensen J.L."/>
            <person name="Fitzpatrick D.A."/>
            <person name="Frisvad J.C."/>
            <person name="Nielsen K.L."/>
        </authorList>
    </citation>
    <scope>NUCLEOTIDE SEQUENCE [LARGE SCALE GENOMIC DNA]</scope>
    <source>
        <strain evidence="4 5">IBT 35679</strain>
    </source>
</reference>
<gene>
    <name evidence="4" type="ORF">N7494_013171</name>
</gene>
<evidence type="ECO:0000256" key="1">
    <source>
        <dbReference type="ARBA" id="ARBA00022737"/>
    </source>
</evidence>
<accession>A0AAD6G9K9</accession>
<dbReference type="PROSITE" id="PS50088">
    <property type="entry name" value="ANK_REPEAT"/>
    <property type="match status" value="1"/>
</dbReference>
<organism evidence="4 5">
    <name type="scientific">Penicillium frequentans</name>
    <dbReference type="NCBI Taxonomy" id="3151616"/>
    <lineage>
        <taxon>Eukaryota</taxon>
        <taxon>Fungi</taxon>
        <taxon>Dikarya</taxon>
        <taxon>Ascomycota</taxon>
        <taxon>Pezizomycotina</taxon>
        <taxon>Eurotiomycetes</taxon>
        <taxon>Eurotiomycetidae</taxon>
        <taxon>Eurotiales</taxon>
        <taxon>Aspergillaceae</taxon>
        <taxon>Penicillium</taxon>
    </lineage>
</organism>
<dbReference type="EMBL" id="JAQIZZ010000010">
    <property type="protein sequence ID" value="KAJ5522985.1"/>
    <property type="molecule type" value="Genomic_DNA"/>
</dbReference>
<keyword evidence="2 3" id="KW-0040">ANK repeat</keyword>
<dbReference type="SUPFAM" id="SSF48403">
    <property type="entry name" value="Ankyrin repeat"/>
    <property type="match status" value="1"/>
</dbReference>
<feature type="repeat" description="ANK" evidence="3">
    <location>
        <begin position="193"/>
        <end position="225"/>
    </location>
</feature>
<dbReference type="SMART" id="SM00248">
    <property type="entry name" value="ANK"/>
    <property type="match status" value="5"/>
</dbReference>